<gene>
    <name evidence="4" type="ORF">KA717_26915</name>
</gene>
<feature type="transmembrane region" description="Helical" evidence="2">
    <location>
        <begin position="7"/>
        <end position="29"/>
    </location>
</feature>
<sequence length="355" mass="39050">MKQKNNTVSLLLLVVLGIGILGGLSWWILQLLGGETRPVNSETKLRNPTTPLNVGMTIGSGFAKSFSEVANIPVGLFSYGGSTTWSPIREKVDRSIQKAWPNFQLRYTDPIGSAPGSGMGIKMLLNDELAFAQSSRSLTTEEYQQATERGFKLKQIPIALDGIVIAVHPDLNLKGLTLKQLQDMYTGQIMNWQQVGGPNLGIVPYSRPLNSGGTVDYFRENILQNKAFGKNLQWVRDTTQGIRAVSNQPGGLYYASASTVINQCTVKTLPIGRNTKTLVAPYLEPLVPVTDCPNKRNEINREVIKTGQYPITRRLFVIIKENGQLDEQAGNAYAQLLLTDQGQTLISKAGFVKIR</sequence>
<keyword evidence="1" id="KW-0732">Signal</keyword>
<dbReference type="AlphaFoldDB" id="A0A977KT76"/>
<evidence type="ECO:0000313" key="4">
    <source>
        <dbReference type="EMBL" id="UXE59432.1"/>
    </source>
</evidence>
<reference evidence="4" key="1">
    <citation type="submission" date="2021-04" db="EMBL/GenBank/DDBJ databases">
        <title>Genome sequence of Woronichinia naegeliana from Washington state freshwater lake bloom.</title>
        <authorList>
            <person name="Dreher T.W."/>
        </authorList>
    </citation>
    <scope>NUCLEOTIDE SEQUENCE</scope>
    <source>
        <strain evidence="4">WA131</strain>
    </source>
</reference>
<dbReference type="InterPro" id="IPR024370">
    <property type="entry name" value="PBP_domain"/>
</dbReference>
<dbReference type="EMBL" id="CP073041">
    <property type="protein sequence ID" value="UXE59432.1"/>
    <property type="molecule type" value="Genomic_DNA"/>
</dbReference>
<evidence type="ECO:0000256" key="2">
    <source>
        <dbReference type="SAM" id="Phobius"/>
    </source>
</evidence>
<feature type="domain" description="PBP" evidence="3">
    <location>
        <begin position="79"/>
        <end position="340"/>
    </location>
</feature>
<dbReference type="InterPro" id="IPR050811">
    <property type="entry name" value="Phosphate_ABC_transporter"/>
</dbReference>
<accession>A0A977KT76</accession>
<proteinExistence type="predicted"/>
<organism evidence="4">
    <name type="scientific">Woronichinia naegeliana WA131</name>
    <dbReference type="NCBI Taxonomy" id="2824559"/>
    <lineage>
        <taxon>Bacteria</taxon>
        <taxon>Bacillati</taxon>
        <taxon>Cyanobacteriota</taxon>
        <taxon>Cyanophyceae</taxon>
        <taxon>Synechococcales</taxon>
        <taxon>Coelosphaeriaceae</taxon>
        <taxon>Woronichinia</taxon>
    </lineage>
</organism>
<dbReference type="CDD" id="cd13566">
    <property type="entry name" value="PBP2_phosphate"/>
    <property type="match status" value="1"/>
</dbReference>
<keyword evidence="2" id="KW-1133">Transmembrane helix</keyword>
<evidence type="ECO:0000256" key="1">
    <source>
        <dbReference type="ARBA" id="ARBA00022729"/>
    </source>
</evidence>
<dbReference type="PANTHER" id="PTHR30570:SF1">
    <property type="entry name" value="PHOSPHATE-BINDING PROTEIN PSTS"/>
    <property type="match status" value="1"/>
</dbReference>
<dbReference type="Gene3D" id="3.40.190.10">
    <property type="entry name" value="Periplasmic binding protein-like II"/>
    <property type="match status" value="2"/>
</dbReference>
<dbReference type="Proteomes" id="UP001065613">
    <property type="component" value="Chromosome"/>
</dbReference>
<dbReference type="PANTHER" id="PTHR30570">
    <property type="entry name" value="PERIPLASMIC PHOSPHATE BINDING COMPONENT OF PHOSPHATE ABC TRANSPORTER"/>
    <property type="match status" value="1"/>
</dbReference>
<keyword evidence="2" id="KW-0812">Transmembrane</keyword>
<dbReference type="KEGG" id="wna:KA717_26915"/>
<dbReference type="Pfam" id="PF12849">
    <property type="entry name" value="PBP_like_2"/>
    <property type="match status" value="1"/>
</dbReference>
<protein>
    <submittedName>
        <fullName evidence="4">PstS family phosphate ABC transporter substrate-binding protein</fullName>
    </submittedName>
</protein>
<dbReference type="SUPFAM" id="SSF53850">
    <property type="entry name" value="Periplasmic binding protein-like II"/>
    <property type="match status" value="1"/>
</dbReference>
<name>A0A977KT76_9CYAN</name>
<keyword evidence="2" id="KW-0472">Membrane</keyword>
<evidence type="ECO:0000259" key="3">
    <source>
        <dbReference type="Pfam" id="PF12849"/>
    </source>
</evidence>